<organism evidence="2 3">
    <name type="scientific">Amycolatopsis deserti</name>
    <dbReference type="NCBI Taxonomy" id="185696"/>
    <lineage>
        <taxon>Bacteria</taxon>
        <taxon>Bacillati</taxon>
        <taxon>Actinomycetota</taxon>
        <taxon>Actinomycetes</taxon>
        <taxon>Pseudonocardiales</taxon>
        <taxon>Pseudonocardiaceae</taxon>
        <taxon>Amycolatopsis</taxon>
    </lineage>
</organism>
<comment type="caution">
    <text evidence="2">The sequence shown here is derived from an EMBL/GenBank/DDBJ whole genome shotgun (WGS) entry which is preliminary data.</text>
</comment>
<keyword evidence="3" id="KW-1185">Reference proteome</keyword>
<name>A0ABQ3JDX3_9PSEU</name>
<evidence type="ECO:0000256" key="1">
    <source>
        <dbReference type="SAM" id="Phobius"/>
    </source>
</evidence>
<reference evidence="3" key="1">
    <citation type="journal article" date="2019" name="Int. J. Syst. Evol. Microbiol.">
        <title>The Global Catalogue of Microorganisms (GCM) 10K type strain sequencing project: providing services to taxonomists for standard genome sequencing and annotation.</title>
        <authorList>
            <consortium name="The Broad Institute Genomics Platform"/>
            <consortium name="The Broad Institute Genome Sequencing Center for Infectious Disease"/>
            <person name="Wu L."/>
            <person name="Ma J."/>
        </authorList>
    </citation>
    <scope>NUCLEOTIDE SEQUENCE [LARGE SCALE GENOMIC DNA]</scope>
    <source>
        <strain evidence="3">CGMCC 4.7677</strain>
    </source>
</reference>
<sequence length="55" mass="6235">MLDLVWRWLPGNRVVKLLIFVLVAAAVGITLWYLAFPRVDEWLHADTAVIGDTIS</sequence>
<proteinExistence type="predicted"/>
<feature type="transmembrane region" description="Helical" evidence="1">
    <location>
        <begin position="14"/>
        <end position="35"/>
    </location>
</feature>
<dbReference type="EMBL" id="BNAU01000007">
    <property type="protein sequence ID" value="GHF16694.1"/>
    <property type="molecule type" value="Genomic_DNA"/>
</dbReference>
<protein>
    <submittedName>
        <fullName evidence="2">Uncharacterized protein</fullName>
    </submittedName>
</protein>
<accession>A0ABQ3JDX3</accession>
<keyword evidence="1" id="KW-1133">Transmembrane helix</keyword>
<keyword evidence="1" id="KW-0812">Transmembrane</keyword>
<evidence type="ECO:0000313" key="3">
    <source>
        <dbReference type="Proteomes" id="UP000605897"/>
    </source>
</evidence>
<dbReference type="RefSeq" id="WP_191247797.1">
    <property type="nucleotide sequence ID" value="NZ_BNAU01000007.1"/>
</dbReference>
<gene>
    <name evidence="2" type="ORF">GCM10017786_58260</name>
</gene>
<keyword evidence="1" id="KW-0472">Membrane</keyword>
<evidence type="ECO:0000313" key="2">
    <source>
        <dbReference type="EMBL" id="GHF16694.1"/>
    </source>
</evidence>
<dbReference type="Proteomes" id="UP000605897">
    <property type="component" value="Unassembled WGS sequence"/>
</dbReference>